<comment type="caution">
    <text evidence="1">The sequence shown here is derived from an EMBL/GenBank/DDBJ whole genome shotgun (WGS) entry which is preliminary data.</text>
</comment>
<evidence type="ECO:0000313" key="2">
    <source>
        <dbReference type="Proteomes" id="UP000029462"/>
    </source>
</evidence>
<keyword evidence="2" id="KW-1185">Reference proteome</keyword>
<dbReference type="eggNOG" id="COG5435">
    <property type="taxonomic scope" value="Bacteria"/>
</dbReference>
<dbReference type="Gene3D" id="3.40.1000.10">
    <property type="entry name" value="Mog1/PsbP, alpha/beta/alpha sandwich"/>
    <property type="match status" value="1"/>
</dbReference>
<dbReference type="SUPFAM" id="SSF55724">
    <property type="entry name" value="Mog1p/PsbP-like"/>
    <property type="match status" value="1"/>
</dbReference>
<protein>
    <recommendedName>
        <fullName evidence="3">DUF1795 domain-containing protein</fullName>
    </recommendedName>
</protein>
<evidence type="ECO:0008006" key="3">
    <source>
        <dbReference type="Google" id="ProtNLM"/>
    </source>
</evidence>
<evidence type="ECO:0000313" key="1">
    <source>
        <dbReference type="EMBL" id="GAL59567.1"/>
    </source>
</evidence>
<gene>
    <name evidence="1" type="ORF">EV102420_21_00020</name>
</gene>
<dbReference type="InterPro" id="IPR014894">
    <property type="entry name" value="DcrB/EagT6"/>
</dbReference>
<dbReference type="InterPro" id="IPR016123">
    <property type="entry name" value="Mog1/PsbP_a/b/a-sand"/>
</dbReference>
<dbReference type="Pfam" id="PF08786">
    <property type="entry name" value="DcrB"/>
    <property type="match status" value="1"/>
</dbReference>
<reference evidence="1 2" key="1">
    <citation type="submission" date="2014-09" db="EMBL/GenBank/DDBJ databases">
        <title>Whole genome shotgun sequence of Escherichia vulneris NBRC 102420.</title>
        <authorList>
            <person name="Yoshida Y."/>
            <person name="Hosoyama A."/>
            <person name="Tsuchikane K."/>
            <person name="Ohji S."/>
            <person name="Ichikawa N."/>
            <person name="Kimura A."/>
            <person name="Yamazoe A."/>
            <person name="Ezaki T."/>
            <person name="Fujita N."/>
        </authorList>
    </citation>
    <scope>NUCLEOTIDE SEQUENCE [LARGE SCALE GENOMIC DNA]</scope>
    <source>
        <strain evidence="1 2">NBRC 102420</strain>
    </source>
</reference>
<dbReference type="Proteomes" id="UP000029462">
    <property type="component" value="Unassembled WGS sequence"/>
</dbReference>
<dbReference type="AlphaFoldDB" id="A0A090VWL5"/>
<name>A0A090VWL5_PSEVU</name>
<dbReference type="EMBL" id="BBMZ01000021">
    <property type="protein sequence ID" value="GAL59567.1"/>
    <property type="molecule type" value="Genomic_DNA"/>
</dbReference>
<accession>A0A090VWL5</accession>
<sequence>MMKYTLQEGTFSLFPATWQDTSMTILRDDESGLSVVISRGTIPEGSNAEKEFQRQWDVLRTQMGEMTQSDFQRLTAGAGGNIPATEVETTFERNGQRMWQRQLAVEVPDKPVLMIFTLSALRPFTDEDGERWNTLKQTLTLHNTRSV</sequence>
<organism evidence="1 2">
    <name type="scientific">Pseudescherichia vulneris NBRC 102420</name>
    <dbReference type="NCBI Taxonomy" id="1115515"/>
    <lineage>
        <taxon>Bacteria</taxon>
        <taxon>Pseudomonadati</taxon>
        <taxon>Pseudomonadota</taxon>
        <taxon>Gammaproteobacteria</taxon>
        <taxon>Enterobacterales</taxon>
        <taxon>Enterobacteriaceae</taxon>
        <taxon>Pseudescherichia</taxon>
    </lineage>
</organism>
<dbReference type="STRING" id="1115515.EV102420_21_00020"/>
<proteinExistence type="predicted"/>